<accession>A0A090WY68</accession>
<dbReference type="EMBL" id="BBNU01000010">
    <property type="protein sequence ID" value="GAL80369.1"/>
    <property type="molecule type" value="Genomic_DNA"/>
</dbReference>
<reference evidence="1 2" key="1">
    <citation type="journal article" date="2014" name="Genome Announc.">
        <title>Draft Genome Sequences of Marine Flavobacterium Algibacter lectus Strains SS8 and NR4.</title>
        <authorList>
            <person name="Takatani N."/>
            <person name="Nakanishi M."/>
            <person name="Meirelles P."/>
            <person name="Mino S."/>
            <person name="Suda W."/>
            <person name="Oshima K."/>
            <person name="Hattori M."/>
            <person name="Ohkuma M."/>
            <person name="Hosokawa M."/>
            <person name="Miyashita K."/>
            <person name="Thompson F.L."/>
            <person name="Niwa A."/>
            <person name="Sawabe T."/>
            <person name="Sawabe T."/>
        </authorList>
    </citation>
    <scope>NUCLEOTIDE SEQUENCE [LARGE SCALE GENOMIC DNA]</scope>
    <source>
        <strain evidence="2">JCM19274</strain>
    </source>
</reference>
<organism evidence="1 2">
    <name type="scientific">Algibacter lectus</name>
    <dbReference type="NCBI Taxonomy" id="221126"/>
    <lineage>
        <taxon>Bacteria</taxon>
        <taxon>Pseudomonadati</taxon>
        <taxon>Bacteroidota</taxon>
        <taxon>Flavobacteriia</taxon>
        <taxon>Flavobacteriales</taxon>
        <taxon>Flavobacteriaceae</taxon>
        <taxon>Algibacter</taxon>
    </lineage>
</organism>
<evidence type="ECO:0000313" key="1">
    <source>
        <dbReference type="EMBL" id="GAL80369.1"/>
    </source>
</evidence>
<gene>
    <name evidence="1" type="ORF">JCM19274_659</name>
</gene>
<dbReference type="AlphaFoldDB" id="A0A090WY68"/>
<name>A0A090WY68_9FLAO</name>
<evidence type="ECO:0000313" key="2">
    <source>
        <dbReference type="Proteomes" id="UP000029643"/>
    </source>
</evidence>
<proteinExistence type="predicted"/>
<protein>
    <submittedName>
        <fullName evidence="1">Uncharacterized protein</fullName>
    </submittedName>
</protein>
<sequence>MGFLGSTSAFSDLQDVKTVLPKVKASTKYFDAFFNFINFYNCFYLSQ</sequence>
<comment type="caution">
    <text evidence="1">The sequence shown here is derived from an EMBL/GenBank/DDBJ whole genome shotgun (WGS) entry which is preliminary data.</text>
</comment>
<dbReference type="Proteomes" id="UP000029643">
    <property type="component" value="Unassembled WGS sequence"/>
</dbReference>